<dbReference type="InterPro" id="IPR036412">
    <property type="entry name" value="HAD-like_sf"/>
</dbReference>
<dbReference type="Gene3D" id="1.10.150.240">
    <property type="entry name" value="Putative phosphatase, domain 2"/>
    <property type="match status" value="1"/>
</dbReference>
<name>A0A1X7D1J7_TRICW</name>
<accession>A0A1X7D1J7</accession>
<dbReference type="Gene3D" id="3.40.50.1000">
    <property type="entry name" value="HAD superfamily/HAD-like"/>
    <property type="match status" value="1"/>
</dbReference>
<reference evidence="2" key="1">
    <citation type="submission" date="2017-04" db="EMBL/GenBank/DDBJ databases">
        <authorList>
            <person name="Varghese N."/>
            <person name="Submissions S."/>
        </authorList>
    </citation>
    <scope>NUCLEOTIDE SEQUENCE [LARGE SCALE GENOMIC DNA]</scope>
    <source>
        <strain evidence="2">Ballard 720</strain>
    </source>
</reference>
<protein>
    <submittedName>
        <fullName evidence="1">Haloacid dehalogenase superfamily, subfamily IA, variant 3 with third motif having DD or ED</fullName>
    </submittedName>
</protein>
<dbReference type="CDD" id="cd07528">
    <property type="entry name" value="HAD_CbbY-like"/>
    <property type="match status" value="1"/>
</dbReference>
<dbReference type="STRING" id="28094.SAMN06295900_102268"/>
<evidence type="ECO:0000313" key="2">
    <source>
        <dbReference type="Proteomes" id="UP000192911"/>
    </source>
</evidence>
<dbReference type="InterPro" id="IPR023198">
    <property type="entry name" value="PGP-like_dom2"/>
</dbReference>
<dbReference type="GO" id="GO:0016787">
    <property type="term" value="F:hydrolase activity"/>
    <property type="evidence" value="ECO:0007669"/>
    <property type="project" value="InterPro"/>
</dbReference>
<dbReference type="InterPro" id="IPR023214">
    <property type="entry name" value="HAD_sf"/>
</dbReference>
<dbReference type="EMBL" id="FXAH01000002">
    <property type="protein sequence ID" value="SMF07061.1"/>
    <property type="molecule type" value="Genomic_DNA"/>
</dbReference>
<evidence type="ECO:0000313" key="1">
    <source>
        <dbReference type="EMBL" id="SMF07061.1"/>
    </source>
</evidence>
<dbReference type="Pfam" id="PF00702">
    <property type="entry name" value="Hydrolase"/>
    <property type="match status" value="1"/>
</dbReference>
<keyword evidence="2" id="KW-1185">Reference proteome</keyword>
<dbReference type="SFLD" id="SFLDS00003">
    <property type="entry name" value="Haloacid_Dehalogenase"/>
    <property type="match status" value="1"/>
</dbReference>
<dbReference type="RefSeq" id="WP_085225470.1">
    <property type="nucleotide sequence ID" value="NZ_BSQD01000002.1"/>
</dbReference>
<dbReference type="Proteomes" id="UP000192911">
    <property type="component" value="Unassembled WGS sequence"/>
</dbReference>
<dbReference type="GeneID" id="95552409"/>
<dbReference type="PANTHER" id="PTHR42896:SF2">
    <property type="entry name" value="CBBY-LIKE PROTEIN"/>
    <property type="match status" value="1"/>
</dbReference>
<dbReference type="SFLD" id="SFLDG01135">
    <property type="entry name" value="C1.5.6:_HAD__Beta-PGM__Phospha"/>
    <property type="match status" value="1"/>
</dbReference>
<dbReference type="NCBIfam" id="TIGR01509">
    <property type="entry name" value="HAD-SF-IA-v3"/>
    <property type="match status" value="1"/>
</dbReference>
<dbReference type="InterPro" id="IPR044999">
    <property type="entry name" value="CbbY-like"/>
</dbReference>
<dbReference type="AlphaFoldDB" id="A0A1X7D1J7"/>
<dbReference type="SFLD" id="SFLDG01129">
    <property type="entry name" value="C1.5:_HAD__Beta-PGM__Phosphata"/>
    <property type="match status" value="1"/>
</dbReference>
<proteinExistence type="predicted"/>
<dbReference type="SUPFAM" id="SSF56784">
    <property type="entry name" value="HAD-like"/>
    <property type="match status" value="1"/>
</dbReference>
<gene>
    <name evidence="1" type="ORF">SAMN06295900_102268</name>
</gene>
<dbReference type="PANTHER" id="PTHR42896">
    <property type="entry name" value="XYLULOSE-1,5-BISPHOSPHATE (XUBP) PHOSPHATASE"/>
    <property type="match status" value="1"/>
</dbReference>
<dbReference type="InterPro" id="IPR006439">
    <property type="entry name" value="HAD-SF_hydro_IA"/>
</dbReference>
<dbReference type="OrthoDB" id="5293434at2"/>
<sequence length="253" mass="27304">MEALIFDVDGTLADTESAHRHAFNAAFAEVGLDWHWDEPLYTRLLDIAGGKERILHYWRCIEPEEAAGAKAAETVDALHAIKTRYYAERVRGGALALRPGIARLIDEANEAGLPVAIATTTTPANLDALLSAPFGAAWRERFAAVCDASTTPVKKPAPDVYYAVLAALGLDGARCIAFEDSENGVRAASAAHVPVIVTPTAYTRNHRFDDALAVIAHLGEPHTPLPEDNGGPGWIDLATLRRWHGERVLAATR</sequence>
<organism evidence="1 2">
    <name type="scientific">Trinickia caryophylli</name>
    <name type="common">Paraburkholderia caryophylli</name>
    <dbReference type="NCBI Taxonomy" id="28094"/>
    <lineage>
        <taxon>Bacteria</taxon>
        <taxon>Pseudomonadati</taxon>
        <taxon>Pseudomonadota</taxon>
        <taxon>Betaproteobacteria</taxon>
        <taxon>Burkholderiales</taxon>
        <taxon>Burkholderiaceae</taxon>
        <taxon>Trinickia</taxon>
    </lineage>
</organism>
<dbReference type="SFLD" id="SFLDF00035">
    <property type="entry name" value="phosphoglycolate_phosphatase"/>
    <property type="match status" value="1"/>
</dbReference>